<evidence type="ECO:0000313" key="3">
    <source>
        <dbReference type="Proteomes" id="UP000515150"/>
    </source>
</evidence>
<dbReference type="OrthoDB" id="8813775at2759"/>
<dbReference type="AlphaFoldDB" id="A0A6P7PE99"/>
<sequence length="296" mass="33868">MLDSLNCFTLKKLGIYTTIIVIFTYNILLNRDVTCSCEKQVTECGLYFTLPGIIVLFLILWMDKKFIKICRYSVTECTCCYGWYIVYHSVKATFIALLWIVTLLIDGDWYVCCSNFTNQTMLACINEKMTPTEQRAFVELKNTSRIIGFGVFLGIVVIMFVMSVCHQSKRCNKKNGKKYMFDYLVLKEENNVLKEKLKAKVVEALTEAFDAETGEDRWVKYSEVAKELINQTEATREQPPAAQDPGSRSQSSQQQQGLQQEPPAEAQEFKDKGDTDDWFGATGPIDDENDSLLKKE</sequence>
<feature type="transmembrane region" description="Helical" evidence="2">
    <location>
        <begin position="12"/>
        <end position="29"/>
    </location>
</feature>
<organism evidence="3 4">
    <name type="scientific">Betta splendens</name>
    <name type="common">Siamese fighting fish</name>
    <dbReference type="NCBI Taxonomy" id="158456"/>
    <lineage>
        <taxon>Eukaryota</taxon>
        <taxon>Metazoa</taxon>
        <taxon>Chordata</taxon>
        <taxon>Craniata</taxon>
        <taxon>Vertebrata</taxon>
        <taxon>Euteleostomi</taxon>
        <taxon>Actinopterygii</taxon>
        <taxon>Neopterygii</taxon>
        <taxon>Teleostei</taxon>
        <taxon>Neoteleostei</taxon>
        <taxon>Acanthomorphata</taxon>
        <taxon>Anabantaria</taxon>
        <taxon>Anabantiformes</taxon>
        <taxon>Anabantoidei</taxon>
        <taxon>Osphronemidae</taxon>
        <taxon>Betta</taxon>
    </lineage>
</organism>
<dbReference type="Proteomes" id="UP000515150">
    <property type="component" value="Chromosome 2"/>
</dbReference>
<evidence type="ECO:0000256" key="2">
    <source>
        <dbReference type="SAM" id="Phobius"/>
    </source>
</evidence>
<dbReference type="GeneID" id="114869047"/>
<evidence type="ECO:0000256" key="1">
    <source>
        <dbReference type="SAM" id="MobiDB-lite"/>
    </source>
</evidence>
<reference evidence="4" key="1">
    <citation type="submission" date="2025-08" db="UniProtKB">
        <authorList>
            <consortium name="RefSeq"/>
        </authorList>
    </citation>
    <scope>IDENTIFICATION</scope>
</reference>
<keyword evidence="2" id="KW-0472">Membrane</keyword>
<dbReference type="RefSeq" id="XP_029028693.1">
    <property type="nucleotide sequence ID" value="XM_029172860.3"/>
</dbReference>
<feature type="region of interest" description="Disordered" evidence="1">
    <location>
        <begin position="231"/>
        <end position="296"/>
    </location>
</feature>
<dbReference type="KEGG" id="bspl:114869047"/>
<accession>A0A6P7PE99</accession>
<name>A0A6P7PE99_BETSP</name>
<feature type="transmembrane region" description="Helical" evidence="2">
    <location>
        <begin position="146"/>
        <end position="165"/>
    </location>
</feature>
<keyword evidence="2" id="KW-1133">Transmembrane helix</keyword>
<feature type="transmembrane region" description="Helical" evidence="2">
    <location>
        <begin position="83"/>
        <end position="105"/>
    </location>
</feature>
<gene>
    <name evidence="4" type="primary">LOC114869047</name>
</gene>
<protein>
    <submittedName>
        <fullName evidence="4">Uncharacterized protein LOC114869047 isoform X1</fullName>
    </submittedName>
</protein>
<feature type="compositionally biased region" description="Low complexity" evidence="1">
    <location>
        <begin position="243"/>
        <end position="266"/>
    </location>
</feature>
<keyword evidence="3" id="KW-1185">Reference proteome</keyword>
<evidence type="ECO:0000313" key="4">
    <source>
        <dbReference type="RefSeq" id="XP_029028693.1"/>
    </source>
</evidence>
<feature type="transmembrane region" description="Helical" evidence="2">
    <location>
        <begin position="45"/>
        <end position="62"/>
    </location>
</feature>
<proteinExistence type="predicted"/>
<keyword evidence="2" id="KW-0812">Transmembrane</keyword>